<keyword evidence="15" id="KW-0411">Iron-sulfur</keyword>
<dbReference type="SUPFAM" id="SSF102114">
    <property type="entry name" value="Radical SAM enzymes"/>
    <property type="match status" value="2"/>
</dbReference>
<dbReference type="PROSITE" id="PS51918">
    <property type="entry name" value="RADICAL_SAM"/>
    <property type="match status" value="2"/>
</dbReference>
<feature type="compositionally biased region" description="Low complexity" evidence="19">
    <location>
        <begin position="699"/>
        <end position="709"/>
    </location>
</feature>
<dbReference type="SMART" id="SM00729">
    <property type="entry name" value="Elp3"/>
    <property type="match status" value="2"/>
</dbReference>
<dbReference type="Gramene" id="GBG86423">
    <property type="protein sequence ID" value="GBG86423"/>
    <property type="gene ID" value="CBR_g41420"/>
</dbReference>
<evidence type="ECO:0000256" key="11">
    <source>
        <dbReference type="ARBA" id="ARBA00022679"/>
    </source>
</evidence>
<evidence type="ECO:0000256" key="9">
    <source>
        <dbReference type="ARBA" id="ARBA00022220"/>
    </source>
</evidence>
<name>A0A388LVZ5_CHABU</name>
<evidence type="ECO:0000313" key="22">
    <source>
        <dbReference type="Proteomes" id="UP000265515"/>
    </source>
</evidence>
<dbReference type="Proteomes" id="UP000265515">
    <property type="component" value="Unassembled WGS sequence"/>
</dbReference>
<reference evidence="21 22" key="1">
    <citation type="journal article" date="2018" name="Cell">
        <title>The Chara Genome: Secondary Complexity and Implications for Plant Terrestrialization.</title>
        <authorList>
            <person name="Nishiyama T."/>
            <person name="Sakayama H."/>
            <person name="Vries J.D."/>
            <person name="Buschmann H."/>
            <person name="Saint-Marcoux D."/>
            <person name="Ullrich K.K."/>
            <person name="Haas F.B."/>
            <person name="Vanderstraeten L."/>
            <person name="Becker D."/>
            <person name="Lang D."/>
            <person name="Vosolsobe S."/>
            <person name="Rombauts S."/>
            <person name="Wilhelmsson P.K.I."/>
            <person name="Janitza P."/>
            <person name="Kern R."/>
            <person name="Heyl A."/>
            <person name="Rumpler F."/>
            <person name="Villalobos L.I.A.C."/>
            <person name="Clay J.M."/>
            <person name="Skokan R."/>
            <person name="Toyoda A."/>
            <person name="Suzuki Y."/>
            <person name="Kagoshima H."/>
            <person name="Schijlen E."/>
            <person name="Tajeshwar N."/>
            <person name="Catarino B."/>
            <person name="Hetherington A.J."/>
            <person name="Saltykova A."/>
            <person name="Bonnot C."/>
            <person name="Breuninger H."/>
            <person name="Symeonidi A."/>
            <person name="Radhakrishnan G.V."/>
            <person name="Van Nieuwerburgh F."/>
            <person name="Deforce D."/>
            <person name="Chang C."/>
            <person name="Karol K.G."/>
            <person name="Hedrich R."/>
            <person name="Ulvskov P."/>
            <person name="Glockner G."/>
            <person name="Delwiche C.F."/>
            <person name="Petrasek J."/>
            <person name="Van de Peer Y."/>
            <person name="Friml J."/>
            <person name="Beilby M."/>
            <person name="Dolan L."/>
            <person name="Kohara Y."/>
            <person name="Sugano S."/>
            <person name="Fujiyama A."/>
            <person name="Delaux P.-M."/>
            <person name="Quint M."/>
            <person name="TheiBen G."/>
            <person name="Hagemann M."/>
            <person name="Harholt J."/>
            <person name="Dunand C."/>
            <person name="Zachgo S."/>
            <person name="Langdale J."/>
            <person name="Maumus F."/>
            <person name="Straeten D.V.D."/>
            <person name="Gould S.B."/>
            <person name="Rensing S.A."/>
        </authorList>
    </citation>
    <scope>NUCLEOTIDE SEQUENCE [LARGE SCALE GENOMIC DNA]</scope>
    <source>
        <strain evidence="21 22">S276</strain>
    </source>
</reference>
<dbReference type="NCBIfam" id="TIGR03550">
    <property type="entry name" value="F420_cofG"/>
    <property type="match status" value="1"/>
</dbReference>
<evidence type="ECO:0000259" key="20">
    <source>
        <dbReference type="PROSITE" id="PS51918"/>
    </source>
</evidence>
<keyword evidence="22" id="KW-1185">Reference proteome</keyword>
<dbReference type="GO" id="GO:0046872">
    <property type="term" value="F:metal ion binding"/>
    <property type="evidence" value="ECO:0007669"/>
    <property type="project" value="UniProtKB-KW"/>
</dbReference>
<evidence type="ECO:0000256" key="3">
    <source>
        <dbReference type="ARBA" id="ARBA00003692"/>
    </source>
</evidence>
<keyword evidence="14" id="KW-0408">Iron</keyword>
<dbReference type="InterPro" id="IPR058240">
    <property type="entry name" value="rSAM_sf"/>
</dbReference>
<evidence type="ECO:0000256" key="4">
    <source>
        <dbReference type="ARBA" id="ARBA00004712"/>
    </source>
</evidence>
<dbReference type="NCBIfam" id="NF004884">
    <property type="entry name" value="PRK06245.1"/>
    <property type="match status" value="1"/>
</dbReference>
<dbReference type="NCBIfam" id="NF006687">
    <property type="entry name" value="PRK09234.1"/>
    <property type="match status" value="1"/>
</dbReference>
<keyword evidence="10" id="KW-0004">4Fe-4S</keyword>
<dbReference type="SFLD" id="SFLDF00294">
    <property type="entry name" value="7_8-didemethyl-8-hydroxy-5-dea"/>
    <property type="match status" value="1"/>
</dbReference>
<dbReference type="GO" id="GO:0141093">
    <property type="term" value="F:5-amino-6-(D-ribitylamino)uracil--L-tyrosine 4-hydroxyphenyl transferase activity"/>
    <property type="evidence" value="ECO:0007669"/>
    <property type="project" value="UniProtKB-EC"/>
</dbReference>
<evidence type="ECO:0000256" key="12">
    <source>
        <dbReference type="ARBA" id="ARBA00022691"/>
    </source>
</evidence>
<dbReference type="SFLD" id="SFLDS00029">
    <property type="entry name" value="Radical_SAM"/>
    <property type="match status" value="3"/>
</dbReference>
<dbReference type="HAMAP" id="MF_01612">
    <property type="entry name" value="FO_synth_sub2"/>
    <property type="match status" value="1"/>
</dbReference>
<comment type="catalytic activity">
    <reaction evidence="18">
        <text>5-amino-5-(4-hydroxybenzyl)-6-(D-ribitylimino)-5,6-dihydrouracil + S-adenosyl-L-methionine = 7,8-didemethyl-8-hydroxy-5-deazariboflavin + 5'-deoxyadenosine + L-methionine + NH4(+) + H(+)</text>
        <dbReference type="Rhea" id="RHEA:55204"/>
        <dbReference type="ChEBI" id="CHEBI:15378"/>
        <dbReference type="ChEBI" id="CHEBI:17319"/>
        <dbReference type="ChEBI" id="CHEBI:28938"/>
        <dbReference type="ChEBI" id="CHEBI:57844"/>
        <dbReference type="ChEBI" id="CHEBI:59789"/>
        <dbReference type="ChEBI" id="CHEBI:59904"/>
        <dbReference type="ChEBI" id="CHEBI:85936"/>
        <dbReference type="EC" id="4.3.1.32"/>
    </reaction>
</comment>
<feature type="domain" description="Radical SAM core" evidence="20">
    <location>
        <begin position="860"/>
        <end position="1099"/>
    </location>
</feature>
<organism evidence="21 22">
    <name type="scientific">Chara braunii</name>
    <name type="common">Braun's stonewort</name>
    <dbReference type="NCBI Taxonomy" id="69332"/>
    <lineage>
        <taxon>Eukaryota</taxon>
        <taxon>Viridiplantae</taxon>
        <taxon>Streptophyta</taxon>
        <taxon>Charophyceae</taxon>
        <taxon>Charales</taxon>
        <taxon>Characeae</taxon>
        <taxon>Chara</taxon>
    </lineage>
</organism>
<protein>
    <recommendedName>
        <fullName evidence="9">FO synthase</fullName>
        <ecNumber evidence="8">2.5.1.147</ecNumber>
        <ecNumber evidence="7">4.3.1.32</ecNumber>
    </recommendedName>
</protein>
<evidence type="ECO:0000256" key="17">
    <source>
        <dbReference type="ARBA" id="ARBA00048468"/>
    </source>
</evidence>
<comment type="catalytic activity">
    <reaction evidence="17">
        <text>5-amino-6-(D-ribitylamino)uracil + L-tyrosine + S-adenosyl-L-methionine = 5-amino-5-(4-hydroxybenzyl)-6-(D-ribitylimino)-5,6-dihydrouracil + 2-iminoacetate + 5'-deoxyadenosine + L-methionine + H(+)</text>
        <dbReference type="Rhea" id="RHEA:55200"/>
        <dbReference type="ChEBI" id="CHEBI:15378"/>
        <dbReference type="ChEBI" id="CHEBI:15934"/>
        <dbReference type="ChEBI" id="CHEBI:17319"/>
        <dbReference type="ChEBI" id="CHEBI:57844"/>
        <dbReference type="ChEBI" id="CHEBI:58315"/>
        <dbReference type="ChEBI" id="CHEBI:59789"/>
        <dbReference type="ChEBI" id="CHEBI:77846"/>
        <dbReference type="ChEBI" id="CHEBI:85936"/>
        <dbReference type="EC" id="2.5.1.147"/>
    </reaction>
</comment>
<dbReference type="PANTHER" id="PTHR43076:SF1">
    <property type="entry name" value="LIPOYL SYNTHASE 2"/>
    <property type="match status" value="1"/>
</dbReference>
<dbReference type="Pfam" id="PF13359">
    <property type="entry name" value="DDE_Tnp_4"/>
    <property type="match status" value="1"/>
</dbReference>
<dbReference type="InterPro" id="IPR034405">
    <property type="entry name" value="F420"/>
</dbReference>
<evidence type="ECO:0000256" key="7">
    <source>
        <dbReference type="ARBA" id="ARBA00012126"/>
    </source>
</evidence>
<feature type="region of interest" description="Disordered" evidence="19">
    <location>
        <begin position="197"/>
        <end position="236"/>
    </location>
</feature>
<keyword evidence="16" id="KW-0456">Lyase</keyword>
<dbReference type="PANTHER" id="PTHR43076">
    <property type="entry name" value="FO SYNTHASE (COFH)"/>
    <property type="match status" value="1"/>
</dbReference>
<dbReference type="InterPro" id="IPR019940">
    <property type="entry name" value="CofH_family"/>
</dbReference>
<evidence type="ECO:0000256" key="16">
    <source>
        <dbReference type="ARBA" id="ARBA00023239"/>
    </source>
</evidence>
<dbReference type="SFLD" id="SFLDG01388">
    <property type="entry name" value="7_8-didemethyl-8-hydroxy-5-dea"/>
    <property type="match status" value="2"/>
</dbReference>
<dbReference type="Pfam" id="PF19288">
    <property type="entry name" value="CofH_C"/>
    <property type="match status" value="1"/>
</dbReference>
<evidence type="ECO:0000256" key="8">
    <source>
        <dbReference type="ARBA" id="ARBA00012289"/>
    </source>
</evidence>
<dbReference type="InterPro" id="IPR019939">
    <property type="entry name" value="CofG_family"/>
</dbReference>
<comment type="caution">
    <text evidence="21">The sequence shown here is derived from an EMBL/GenBank/DDBJ whole genome shotgun (WGS) entry which is preliminary data.</text>
</comment>
<dbReference type="HAMAP" id="MF_01611">
    <property type="entry name" value="FO_synth_sub1"/>
    <property type="match status" value="1"/>
</dbReference>
<comment type="similarity">
    <text evidence="6">In the N-terminal section; belongs to the radical SAM superfamily. CofG family.</text>
</comment>
<evidence type="ECO:0000256" key="2">
    <source>
        <dbReference type="ARBA" id="ARBA00001968"/>
    </source>
</evidence>
<comment type="similarity">
    <text evidence="5">In the C-terminal section; belongs to the radical SAM superfamily. CofH family.</text>
</comment>
<evidence type="ECO:0000313" key="21">
    <source>
        <dbReference type="EMBL" id="GBG86423.1"/>
    </source>
</evidence>
<keyword evidence="12" id="KW-0949">S-adenosyl-L-methionine</keyword>
<dbReference type="InterPro" id="IPR027806">
    <property type="entry name" value="HARBI1_dom"/>
</dbReference>
<dbReference type="GO" id="GO:0044689">
    <property type="term" value="F:7,8-didemethyl-8-hydroxy-5-deazariboflavin synthase activity"/>
    <property type="evidence" value="ECO:0007669"/>
    <property type="project" value="UniProtKB-EC"/>
</dbReference>
<evidence type="ECO:0000256" key="13">
    <source>
        <dbReference type="ARBA" id="ARBA00022723"/>
    </source>
</evidence>
<dbReference type="EC" id="4.3.1.32" evidence="7"/>
<dbReference type="NCBIfam" id="NF005609">
    <property type="entry name" value="PRK07360.1"/>
    <property type="match status" value="1"/>
</dbReference>
<dbReference type="Gene3D" id="3.20.20.70">
    <property type="entry name" value="Aldolase class I"/>
    <property type="match status" value="2"/>
</dbReference>
<dbReference type="InterPro" id="IPR007197">
    <property type="entry name" value="rSAM"/>
</dbReference>
<keyword evidence="13" id="KW-0479">Metal-binding</keyword>
<dbReference type="NCBIfam" id="TIGR00423">
    <property type="entry name" value="CofH family radical SAM protein"/>
    <property type="match status" value="1"/>
</dbReference>
<dbReference type="InterPro" id="IPR045567">
    <property type="entry name" value="CofH/MnqC-like_C"/>
</dbReference>
<evidence type="ECO:0000256" key="19">
    <source>
        <dbReference type="SAM" id="MobiDB-lite"/>
    </source>
</evidence>
<dbReference type="GO" id="GO:0051539">
    <property type="term" value="F:4 iron, 4 sulfur cluster binding"/>
    <property type="evidence" value="ECO:0007669"/>
    <property type="project" value="UniProtKB-KW"/>
</dbReference>
<comment type="cofactor">
    <cofactor evidence="2">
        <name>a divalent metal cation</name>
        <dbReference type="ChEBI" id="CHEBI:60240"/>
    </cofactor>
</comment>
<gene>
    <name evidence="21" type="ORF">CBR_g41420</name>
</gene>
<feature type="compositionally biased region" description="Basic and acidic residues" evidence="19">
    <location>
        <begin position="712"/>
        <end position="722"/>
    </location>
</feature>
<feature type="region of interest" description="Disordered" evidence="19">
    <location>
        <begin position="695"/>
        <end position="735"/>
    </location>
</feature>
<dbReference type="InterPro" id="IPR006638">
    <property type="entry name" value="Elp3/MiaA/NifB-like_rSAM"/>
</dbReference>
<dbReference type="SFLD" id="SFLDF00343">
    <property type="entry name" value="aminofutalosine_synthase_(mqnE"/>
    <property type="match status" value="1"/>
</dbReference>
<evidence type="ECO:0000256" key="1">
    <source>
        <dbReference type="ARBA" id="ARBA00001966"/>
    </source>
</evidence>
<evidence type="ECO:0000256" key="18">
    <source>
        <dbReference type="ARBA" id="ARBA00048974"/>
    </source>
</evidence>
<dbReference type="CDD" id="cd01335">
    <property type="entry name" value="Radical_SAM"/>
    <property type="match status" value="1"/>
</dbReference>
<feature type="domain" description="Radical SAM core" evidence="20">
    <location>
        <begin position="326"/>
        <end position="573"/>
    </location>
</feature>
<evidence type="ECO:0000256" key="5">
    <source>
        <dbReference type="ARBA" id="ARBA00010051"/>
    </source>
</evidence>
<dbReference type="InterPro" id="IPR013785">
    <property type="entry name" value="Aldolase_TIM"/>
</dbReference>
<dbReference type="NCBIfam" id="TIGR03551">
    <property type="entry name" value="F420_cofH"/>
    <property type="match status" value="1"/>
</dbReference>
<feature type="compositionally biased region" description="Basic and acidic residues" evidence="19">
    <location>
        <begin position="211"/>
        <end position="225"/>
    </location>
</feature>
<dbReference type="OrthoDB" id="2015542at2759"/>
<proteinExistence type="inferred from homology"/>
<dbReference type="Pfam" id="PF04055">
    <property type="entry name" value="Radical_SAM"/>
    <property type="match status" value="1"/>
</dbReference>
<evidence type="ECO:0000256" key="10">
    <source>
        <dbReference type="ARBA" id="ARBA00022485"/>
    </source>
</evidence>
<dbReference type="InterPro" id="IPR020050">
    <property type="entry name" value="FO_synthase_su2"/>
</dbReference>
<accession>A0A388LVZ5</accession>
<comment type="pathway">
    <text evidence="4">Cofactor biosynthesis; coenzyme F0 biosynthesis.</text>
</comment>
<dbReference type="SFLD" id="SFLDG01064">
    <property type="entry name" value="F420__menaquinone_cofactor_bio"/>
    <property type="match status" value="3"/>
</dbReference>
<dbReference type="SFLD" id="SFLDG01389">
    <property type="entry name" value="menaquinone_synthsis_involved"/>
    <property type="match status" value="1"/>
</dbReference>
<comment type="cofactor">
    <cofactor evidence="1">
        <name>[4Fe-4S] cluster</name>
        <dbReference type="ChEBI" id="CHEBI:49883"/>
    </cofactor>
</comment>
<dbReference type="UniPathway" id="UPA00072"/>
<evidence type="ECO:0000256" key="6">
    <source>
        <dbReference type="ARBA" id="ARBA00010826"/>
    </source>
</evidence>
<evidence type="ECO:0000256" key="15">
    <source>
        <dbReference type="ARBA" id="ARBA00023014"/>
    </source>
</evidence>
<sequence>MWGSKTSRDLLIGSSFSGAKVIFSKLDLPQENLQRWGFAPSAAGAANVTVICLDRRERRCSGWFTCAAEGGGGKEERRGGGRRRRGWRNKVCRSGLMLLLSDQHGSKTVTQQCHARFDKPPSRSPPGTLRHAIGMDTLRMPRASTFRTQQNTVNLVTMKLQRSARALIPRALGGYAKLDIMARGSTFPLTSSLMMTRGIGAATPSPPSPTGRRDGPSRPTVRREALGSTLIPPPLTSLASAKSKSFLGPGVVYPTSRLVRRTSGIPHTQSTPVGSNPAPLLGRISSGELGDYPDREALESVSHLPLEDLMAAAAAVRDRREDGHVVTFSPKVFIPLTRLCRDSCAYCTFAVDPIAGTRGFMEMDEVLAVARAGAEAGCTEALFTLGDKPERLYPAAREELAAMGHSSTLGYLAEAAREVLLQTGLLPHINAGVMGESDVASLRHVSVSQGLMLESASQRLMQPGGPHHKCPDKWPPSRIATITAAGQLRVPFTTGILVGIGESRNERLDALLLLRDLHRRFGHIQELIVQNFKAKKNTRMENAPEPAVEELLWAVAMARLAFGPSMNIQAPPNLTPQAGAFGHGKEEEEGVAVVEDSQWKSLIDAGINDWGGISPVTIDWVNPEAPWPHIGSLAEETARAGKILLPRLPVYASFVQDSATWQDPRVLPHVLALSDSLGYSRAQVWSPGMADVPPPPLLVPSSSSLPVSVESGQRDGGGRGDESPALGGTRKSDERKCDVRNKLDDVQLVDRDERGGEVCPPRLGHVAATAMIAVGSDGTLVEMGSKVDALRSCKARGGGGGSLTTLSSPPQVAVILDKALAGEDLKEDELVTLFCSRGVDFYAVCSAADLLRSQINGNQVTYVVNRNINYTNICTYKCGFCAFSKGKHSDHLRGAPYRLPLEEITRRASEAWERGATEVCMQGGIHPEFTGETYVEILRAAKRGAPDIHVHAFSPLEVFQGARTLSLSLREFLLQLKEAGLGSLPGTAAEVLDEEVRRVICPDKLTSDEWVDVVETAHSIGLQTTSTIMFGHVDGPRHWARHLLKLRSVQKRTGGITEFVPLPFVHMEAPLFLKGMTRKGPTMRECVLMHAVARLALHPYIKNIQASWVKMGPQAAKALLKIGCNDMGGSLMNEHITRAAGAAHGQELFPTQMEELIRSVGRIPRQRTTLYGNADPIQNHRSLTAAPLRPSVLQLWYVSGCGVMPRETPRWWIKRRTGGTWEDLRQCDDTTDDYFWEKLRMSPRVFQEITEACAPHLQRRVTFYREPLQPDQIVAYTLYRWASGETYESGTCNFGVGRASGLVAVRDVTAVLLRVYADKIAWPSGLRKLLVLRAFADKGFPNCHGCIDCTHIFVDKPANAPSENYYDKKRRFSIVAQVVVDVHCGYPGSCHDIRVLQLSSLWQCAESGELFRGPPVTLPFGVRTNGYVLADNSYPPSEWMVVPYGGINQHVDDERFDNKQKVARGAVERAFGRLKGMWRLFLRSHKTNLDTLPQQFTAVCILHNILIDAGIPFDENLLWEVDANGVRRRVDLGMEEPLQPVSMLNYGRRSVGPAHCSVGANETALSPVATQHGKEWHCVRRSDGKRVETSFCSAFCGVSNCRPGVIVVVDGCHP</sequence>
<keyword evidence="11" id="KW-0808">Transferase</keyword>
<evidence type="ECO:0000256" key="14">
    <source>
        <dbReference type="ARBA" id="ARBA00023004"/>
    </source>
</evidence>
<dbReference type="EC" id="2.5.1.147" evidence="8"/>
<dbReference type="EMBL" id="BFEA01000564">
    <property type="protein sequence ID" value="GBG86423.1"/>
    <property type="molecule type" value="Genomic_DNA"/>
</dbReference>
<comment type="function">
    <text evidence="3">Catalyzes the radical-mediated synthesis of 7,8-didemethyl-8-hydroxy-5-deazariboflavin (FO) from 5-amino-6-(D-ribitylamino)uracil and L-tyrosine.</text>
</comment>